<proteinExistence type="inferred from homology"/>
<evidence type="ECO:0000259" key="8">
    <source>
        <dbReference type="PROSITE" id="PS01186"/>
    </source>
</evidence>
<dbReference type="PROSITE" id="PS01186">
    <property type="entry name" value="EGF_2"/>
    <property type="match status" value="1"/>
</dbReference>
<keyword evidence="2" id="KW-0245">EGF-like domain</keyword>
<gene>
    <name evidence="9" type="ORF">KC01_LOCUS36098</name>
</gene>
<accession>A0AAV2M823</accession>
<dbReference type="SMART" id="SM00261">
    <property type="entry name" value="FU"/>
    <property type="match status" value="2"/>
</dbReference>
<feature type="chain" id="PRO_5043573173" description="EGF-like domain-containing protein" evidence="7">
    <location>
        <begin position="19"/>
        <end position="799"/>
    </location>
</feature>
<sequence length="799" mass="89298">MFPPGWILYVLLLTPTLTLCILDISRNDRAVTCSQDLVDCSLTNGTFLDSNSVDVTDLSARVKLCCEGDTCAYCLQLDLKVRVNKISDEEGSSGLKQDDSDETKDNEDEMCSVTVCYKTQETFPICKMVQFAVNQSRSFQQSIAQISMTVFNAKFTHENILLIESPEAPNIRSKIDVPLLAQVCRSNISHYVKECKVPKLSFLINKKQNYVELSFRDNDTSTNQVCIQNETEGDCKLWDNKPLPLDSMAPCTCFQAWKHTDPQLRSITCPFENNLTINHGPNILKNFTLTVENNIYKSITRLRWKMAAPCWLEGEVWPCKRTRGHHVCTEIETFRQQIGKDQWEKSSTGLWEKTDVFSNITLKNHPCVMLKIKGVKEEMGPYCYNSIHRWRWSVFGVAMMLLFTVALLITFCLRDFIKKSVWSWRHGGFVKIHKARVLVLSPPDSDGDVSSAVCSLGSLLCSRGFCVTVDQWSRRGQLSSGPLPWTHCQLFSVDSSCERVVLVLTPKAVNKALGWSAVDSPDLHDESPYSDVFRASLFAIQAFKNQDKQGAVIDAFMFGEQMVERGVWRLVWVLLHAAWLGCVLTTETRTCPPSCSKCSTSDQCDECGRGWLLHNGTCVDIDECGTKLGVCSSDSYCLNKAGSYECRDCDAACVGCMGGGPARCRKCASGYRLTGTRCLDKDECSELVLACPGLDEICVNTKGTFRCDCAKGFIRKDHACVKKQLPGDLDKGLFEDIQDDEVVVLQQMFMGVLLCALGTMAAKGDLVYTSILIGAIAAMAGYWLSDRSDRILDSFIKGR</sequence>
<evidence type="ECO:0000313" key="10">
    <source>
        <dbReference type="Proteomes" id="UP001497482"/>
    </source>
</evidence>
<dbReference type="Gene3D" id="2.10.220.10">
    <property type="entry name" value="Hormone Receptor, Insulin-like Growth Factor Receptor 1, Chain A, domain 2"/>
    <property type="match status" value="1"/>
</dbReference>
<keyword evidence="3 7" id="KW-0732">Signal</keyword>
<evidence type="ECO:0000256" key="6">
    <source>
        <dbReference type="SAM" id="Phobius"/>
    </source>
</evidence>
<dbReference type="InterPro" id="IPR000742">
    <property type="entry name" value="EGF"/>
</dbReference>
<dbReference type="CDD" id="cd00064">
    <property type="entry name" value="FU"/>
    <property type="match status" value="1"/>
</dbReference>
<evidence type="ECO:0000256" key="5">
    <source>
        <dbReference type="ARBA" id="ARBA00023157"/>
    </source>
</evidence>
<evidence type="ECO:0000256" key="1">
    <source>
        <dbReference type="ARBA" id="ARBA00005897"/>
    </source>
</evidence>
<dbReference type="InterPro" id="IPR049883">
    <property type="entry name" value="NOTCH1_EGF-like"/>
</dbReference>
<feature type="transmembrane region" description="Helical" evidence="6">
    <location>
        <begin position="766"/>
        <end position="784"/>
    </location>
</feature>
<dbReference type="InterPro" id="IPR001881">
    <property type="entry name" value="EGF-like_Ca-bd_dom"/>
</dbReference>
<dbReference type="Pfam" id="PF07645">
    <property type="entry name" value="EGF_CA"/>
    <property type="match status" value="2"/>
</dbReference>
<comment type="similarity">
    <text evidence="1">Belongs to the CRELD family.</text>
</comment>
<keyword evidence="10" id="KW-1185">Reference proteome</keyword>
<feature type="signal peptide" evidence="7">
    <location>
        <begin position="1"/>
        <end position="18"/>
    </location>
</feature>
<dbReference type="InterPro" id="IPR006212">
    <property type="entry name" value="Furin_repeat"/>
</dbReference>
<dbReference type="Pfam" id="PF08357">
    <property type="entry name" value="SEFIR"/>
    <property type="match status" value="1"/>
</dbReference>
<dbReference type="SUPFAM" id="SSF57184">
    <property type="entry name" value="Growth factor receptor domain"/>
    <property type="match status" value="1"/>
</dbReference>
<dbReference type="SMART" id="SM00179">
    <property type="entry name" value="EGF_CA"/>
    <property type="match status" value="2"/>
</dbReference>
<dbReference type="Pfam" id="PF15037">
    <property type="entry name" value="IL17_R_N"/>
    <property type="match status" value="1"/>
</dbReference>
<dbReference type="PANTHER" id="PTHR24039:SF53">
    <property type="entry name" value="EGF-LIKE DOMAIN-CONTAINING PROTEIN"/>
    <property type="match status" value="1"/>
</dbReference>
<dbReference type="Gene3D" id="2.10.25.10">
    <property type="entry name" value="Laminin"/>
    <property type="match status" value="1"/>
</dbReference>
<reference evidence="9 10" key="1">
    <citation type="submission" date="2024-04" db="EMBL/GenBank/DDBJ databases">
        <authorList>
            <person name="Waldvogel A.-M."/>
            <person name="Schoenle A."/>
        </authorList>
    </citation>
    <scope>NUCLEOTIDE SEQUENCE [LARGE SCALE GENOMIC DNA]</scope>
</reference>
<evidence type="ECO:0000313" key="9">
    <source>
        <dbReference type="EMBL" id="CAL1609331.1"/>
    </source>
</evidence>
<evidence type="ECO:0000256" key="2">
    <source>
        <dbReference type="ARBA" id="ARBA00022536"/>
    </source>
</evidence>
<evidence type="ECO:0000256" key="7">
    <source>
        <dbReference type="SAM" id="SignalP"/>
    </source>
</evidence>
<evidence type="ECO:0000256" key="3">
    <source>
        <dbReference type="ARBA" id="ARBA00022729"/>
    </source>
</evidence>
<evidence type="ECO:0000256" key="4">
    <source>
        <dbReference type="ARBA" id="ARBA00022737"/>
    </source>
</evidence>
<dbReference type="InterPro" id="IPR018097">
    <property type="entry name" value="EGF_Ca-bd_CS"/>
</dbReference>
<dbReference type="Proteomes" id="UP001497482">
    <property type="component" value="Chromosome 6"/>
</dbReference>
<feature type="domain" description="EGF-like" evidence="8">
    <location>
        <begin position="707"/>
        <end position="720"/>
    </location>
</feature>
<keyword evidence="6" id="KW-0812">Transmembrane</keyword>
<dbReference type="GO" id="GO:0005509">
    <property type="term" value="F:calcium ion binding"/>
    <property type="evidence" value="ECO:0007669"/>
    <property type="project" value="InterPro"/>
</dbReference>
<dbReference type="Gene3D" id="3.40.50.11530">
    <property type="match status" value="1"/>
</dbReference>
<dbReference type="InterPro" id="IPR027841">
    <property type="entry name" value="IL-17_rcpt_C/E_N"/>
</dbReference>
<feature type="transmembrane region" description="Helical" evidence="6">
    <location>
        <begin position="390"/>
        <end position="413"/>
    </location>
</feature>
<dbReference type="InterPro" id="IPR013568">
    <property type="entry name" value="SEFIR_dom"/>
</dbReference>
<dbReference type="PROSITE" id="PS01187">
    <property type="entry name" value="EGF_CA"/>
    <property type="match status" value="2"/>
</dbReference>
<keyword evidence="6" id="KW-0472">Membrane</keyword>
<protein>
    <recommendedName>
        <fullName evidence="8">EGF-like domain-containing protein</fullName>
    </recommendedName>
</protein>
<dbReference type="InterPro" id="IPR000152">
    <property type="entry name" value="EGF-type_Asp/Asn_hydroxyl_site"/>
</dbReference>
<keyword evidence="6" id="KW-1133">Transmembrane helix</keyword>
<keyword evidence="4" id="KW-0677">Repeat</keyword>
<dbReference type="PANTHER" id="PTHR24039">
    <property type="entry name" value="FIBRILLIN-RELATED"/>
    <property type="match status" value="1"/>
</dbReference>
<name>A0AAV2M823_KNICA</name>
<dbReference type="PROSITE" id="PS00010">
    <property type="entry name" value="ASX_HYDROXYL"/>
    <property type="match status" value="1"/>
</dbReference>
<keyword evidence="5" id="KW-1015">Disulfide bond</keyword>
<dbReference type="EMBL" id="OZ035828">
    <property type="protein sequence ID" value="CAL1609331.1"/>
    <property type="molecule type" value="Genomic_DNA"/>
</dbReference>
<dbReference type="AlphaFoldDB" id="A0AAV2M823"/>
<dbReference type="SMART" id="SM00181">
    <property type="entry name" value="EGF"/>
    <property type="match status" value="3"/>
</dbReference>
<organism evidence="9 10">
    <name type="scientific">Knipowitschia caucasica</name>
    <name type="common">Caucasian dwarf goby</name>
    <name type="synonym">Pomatoschistus caucasicus</name>
    <dbReference type="NCBI Taxonomy" id="637954"/>
    <lineage>
        <taxon>Eukaryota</taxon>
        <taxon>Metazoa</taxon>
        <taxon>Chordata</taxon>
        <taxon>Craniata</taxon>
        <taxon>Vertebrata</taxon>
        <taxon>Euteleostomi</taxon>
        <taxon>Actinopterygii</taxon>
        <taxon>Neopterygii</taxon>
        <taxon>Teleostei</taxon>
        <taxon>Neoteleostei</taxon>
        <taxon>Acanthomorphata</taxon>
        <taxon>Gobiaria</taxon>
        <taxon>Gobiiformes</taxon>
        <taxon>Gobioidei</taxon>
        <taxon>Gobiidae</taxon>
        <taxon>Gobiinae</taxon>
        <taxon>Knipowitschia</taxon>
    </lineage>
</organism>
<dbReference type="InterPro" id="IPR009030">
    <property type="entry name" value="Growth_fac_rcpt_cys_sf"/>
</dbReference>